<dbReference type="PROSITE" id="PS50853">
    <property type="entry name" value="FN3"/>
    <property type="match status" value="1"/>
</dbReference>
<evidence type="ECO:0000256" key="1">
    <source>
        <dbReference type="ARBA" id="ARBA00023295"/>
    </source>
</evidence>
<feature type="transmembrane region" description="Helical" evidence="3">
    <location>
        <begin position="17"/>
        <end position="36"/>
    </location>
</feature>
<evidence type="ECO:0000313" key="5">
    <source>
        <dbReference type="EMBL" id="MWB98775.1"/>
    </source>
</evidence>
<evidence type="ECO:0000256" key="2">
    <source>
        <dbReference type="ARBA" id="ARBA00023326"/>
    </source>
</evidence>
<dbReference type="Proteomes" id="UP000438182">
    <property type="component" value="Unassembled WGS sequence"/>
</dbReference>
<dbReference type="Pfam" id="PF17963">
    <property type="entry name" value="Big_9"/>
    <property type="match status" value="5"/>
</dbReference>
<keyword evidence="3" id="KW-1133">Transmembrane helix</keyword>
<accession>A0A6I4P207</accession>
<dbReference type="SMART" id="SM00060">
    <property type="entry name" value="FN3"/>
    <property type="match status" value="3"/>
</dbReference>
<keyword evidence="2" id="KW-0624">Polysaccharide degradation</keyword>
<evidence type="ECO:0000256" key="3">
    <source>
        <dbReference type="SAM" id="Phobius"/>
    </source>
</evidence>
<dbReference type="InterPro" id="IPR003961">
    <property type="entry name" value="FN3_dom"/>
</dbReference>
<dbReference type="RefSeq" id="WP_160424414.1">
    <property type="nucleotide sequence ID" value="NZ_WSTA01000036.1"/>
</dbReference>
<reference evidence="5 6" key="1">
    <citation type="submission" date="2019-12" db="EMBL/GenBank/DDBJ databases">
        <authorList>
            <person name="Kim Y.S."/>
        </authorList>
    </citation>
    <scope>NUCLEOTIDE SEQUENCE [LARGE SCALE GENOMIC DNA]</scope>
    <source>
        <strain evidence="5 6">MMS17-SY077</strain>
    </source>
</reference>
<organism evidence="5 6">
    <name type="scientific">Agromyces seonyuensis</name>
    <dbReference type="NCBI Taxonomy" id="2662446"/>
    <lineage>
        <taxon>Bacteria</taxon>
        <taxon>Bacillati</taxon>
        <taxon>Actinomycetota</taxon>
        <taxon>Actinomycetes</taxon>
        <taxon>Micrococcales</taxon>
        <taxon>Microbacteriaceae</taxon>
        <taxon>Agromyces</taxon>
    </lineage>
</organism>
<evidence type="ECO:0000259" key="4">
    <source>
        <dbReference type="PROSITE" id="PS50853"/>
    </source>
</evidence>
<keyword evidence="3" id="KW-0812">Transmembrane</keyword>
<keyword evidence="6" id="KW-1185">Reference proteome</keyword>
<dbReference type="InterPro" id="IPR036116">
    <property type="entry name" value="FN3_sf"/>
</dbReference>
<feature type="domain" description="Fibronectin type-III" evidence="4">
    <location>
        <begin position="1569"/>
        <end position="1669"/>
    </location>
</feature>
<keyword evidence="1" id="KW-0326">Glycosidase</keyword>
<proteinExistence type="predicted"/>
<keyword evidence="3" id="KW-0472">Membrane</keyword>
<dbReference type="SUPFAM" id="SSF49265">
    <property type="entry name" value="Fibronectin type III"/>
    <property type="match status" value="2"/>
</dbReference>
<keyword evidence="2" id="KW-0119">Carbohydrate metabolism</keyword>
<dbReference type="GO" id="GO:0000272">
    <property type="term" value="P:polysaccharide catabolic process"/>
    <property type="evidence" value="ECO:0007669"/>
    <property type="project" value="UniProtKB-KW"/>
</dbReference>
<dbReference type="CDD" id="cd00063">
    <property type="entry name" value="FN3"/>
    <property type="match status" value="2"/>
</dbReference>
<dbReference type="GO" id="GO:0016798">
    <property type="term" value="F:hydrolase activity, acting on glycosyl bonds"/>
    <property type="evidence" value="ECO:0007669"/>
    <property type="project" value="UniProtKB-KW"/>
</dbReference>
<evidence type="ECO:0000313" key="6">
    <source>
        <dbReference type="Proteomes" id="UP000438182"/>
    </source>
</evidence>
<dbReference type="EMBL" id="WSTA01000036">
    <property type="protein sequence ID" value="MWB98775.1"/>
    <property type="molecule type" value="Genomic_DNA"/>
</dbReference>
<sequence length="1963" mass="203957">MTRAVDGRRARGRRGDLIAAISLAVVVAVVATVAVVTNGYHSERKDLGDGSVWIARGEDGLVGRANTLVDELNTVVDVGGGSIEVAQRGDDVLVLDAQHASLRIIDPVDSTVLDTVAVPPDVDAFALAGDRLVLAADGDVWMPAIDSLDEFDSSRDPLLSLGAGTIVSVDDAGLLFAFTPSTGLLVSLDVTRADTVQSRWELDPVDESHALQLTSSGGVWALLDSDVGVLRLPDRTIDLADDVPGFRGALLQRASAAGGPVLLAHAAGLVAVDADGTVRVLRDDRRGAPAAPVRVDGCEYAGWNLDAGGGWRRCDDGAGEDFTLAGMPGGADLAFIDNGRDVVLADRDGGRGWGASEQFDLIDNWAELEAERDDDLVVEQQDSPEEPELEKTPVKPVAVDDEVGARPGRTTTLPLLVNDYDDNGDVLVIDSVENVTPVEHAVDLDIVAEGQAVQIELADDASGPIRFTYTISDGTGVGSTASATATVIVRGADENSGPVQVRTPSLVLEAGQRGETDVLSDWVDPDGDPIHLVSAESDVDTVVRRPDGRVTVTADAAVGARRVELSVSDGVATGAGVLDLSVDATGTAPLIAESFVVQTAVNEDVEIDPLVHVSGGSGEGVRLTAVPDVQATVDFEDGTFRFRATEEGTHLLEYSVADGAQTATGTVRIEVSPSAEQGTVPITVPHSAFVQLARSVDVDVLATDFDPKGRVLIITGIDEESLPPEVGVEVIDHRMLRVKLDAPPENGSVVFDYRVSNGLAEATGTVTVIQVAPPAVPQPPIAVDDTATARSGDVISIDVLDNDRHPDDSALSLGDPAIVTAPAAGHLFADGRVLRYLAPEEPGEYTATYRVVDEDGTAAEAEVRILVRGTDLTPNTAPQPETVTARALQGESIRIRVPLTGIDADGDSVQLLGLTSNPTLGLVAETGVDWVDYTAGDYSTGTDQFEYQVVDALGVRSTGVIRVGIAGGLEGASRPVANDDAVAVRPDRTVAIRVLANDTDPDGDDLTIVDVEPVDGAPEPRFDGELVRVAAPSTAGSLEYVYTVRNESEVEASARLTVEVDPDAPLPAPEADDTVLALDEILDRTTVDVDVLENVFFAEGDSSVLEPRLVPGFDEGASVLPDGAIRIEVRDRRRTVPFVVANPEDATRSATALVLVPGRDDAIPQVRSDAPELEVVSGEELLIDIDEHVVAASGRPVGLVDDGEVSASNAAGVDFVVDSRTLRYRSADEYFGPASISFTVEDVAGEGEAAGRTATIVLPILVEPAVDQPPAFTGGRIDFEPGETKRLDLAKLTAYPDSVSADDLEFVIRKPWPNGFDIDSDGSVVAVRADDGIPVDTVATLNVDVLLNGQPGTPGQIRLSVVSSSRPLASARADTAVTPRGATTSIDVLANDEPANPFPGTPLVVTEVRGADAESLPAGVSVSPSGDGSVLTVRVSDAAAPGESVLEYQIQDATGDAGRRVWGTVTISVQDRPEPVTGVRVTGYRLGELDVAFEPGAANNSPITGYEIVLAGPDTGAVLARTDCASTRCTIQTPGEGSDYAARVQVSARNAIGISDAAAAAGLYWSDAVPAAPTGLEAAPLDGGLRISWTPVVTAGSAVGRYVVAVGGAVDDFAAASICSSTRCTVEWRGLPNGQTVQVSVSARNQAAPEFAVWESSSTTGIPFGAPVAGAIAPIGDAIAGSVTVTWDAFADNGDPVLGYFVQRLTGSSPAPPTGSQACTVSSPAPGMVTPPGTGGSVVDVVAVPAGSTRAVFGGAIDDVRDTFVVWGYNRAGCARTDLAGITVRQTPGQIGSVSSQMMFTESGLAYDRYVSNTGGDWSRLEIQAIDSSGLAVPGSVRSFSGTGWPRAILNRPYGEAVRFQIRACTAWGSCGRWSATLPADARPSLNFDVPGRAWDPATATWTWLRDPDNSGIPATYRCGFAGDAVGVPAASPTSCLITGAGPEDAVWLDVQIGGVSVQFTNR</sequence>
<comment type="caution">
    <text evidence="5">The sequence shown here is derived from an EMBL/GenBank/DDBJ whole genome shotgun (WGS) entry which is preliminary data.</text>
</comment>
<protein>
    <submittedName>
        <fullName evidence="5">Fibronectin type III domain-containing protein</fullName>
    </submittedName>
</protein>
<dbReference type="InterPro" id="IPR013783">
    <property type="entry name" value="Ig-like_fold"/>
</dbReference>
<name>A0A6I4P207_9MICO</name>
<gene>
    <name evidence="5" type="ORF">GB864_09480</name>
</gene>
<keyword evidence="1" id="KW-0378">Hydrolase</keyword>
<dbReference type="Gene3D" id="2.60.40.10">
    <property type="entry name" value="Immunoglobulins"/>
    <property type="match status" value="2"/>
</dbReference>